<dbReference type="EMBL" id="CP000473">
    <property type="protein sequence ID" value="ABJ82680.1"/>
    <property type="molecule type" value="Genomic_DNA"/>
</dbReference>
<evidence type="ECO:0000313" key="1">
    <source>
        <dbReference type="EMBL" id="ABJ82680.1"/>
    </source>
</evidence>
<protein>
    <recommendedName>
        <fullName evidence="2">Exonuclease domain-containing protein</fullName>
    </recommendedName>
</protein>
<dbReference type="InParanoid" id="Q027X7"/>
<evidence type="ECO:0008006" key="2">
    <source>
        <dbReference type="Google" id="ProtNLM"/>
    </source>
</evidence>
<dbReference type="STRING" id="234267.Acid_1690"/>
<gene>
    <name evidence="1" type="ordered locus">Acid_1690</name>
</gene>
<organism evidence="1">
    <name type="scientific">Solibacter usitatus (strain Ellin6076)</name>
    <dbReference type="NCBI Taxonomy" id="234267"/>
    <lineage>
        <taxon>Bacteria</taxon>
        <taxon>Pseudomonadati</taxon>
        <taxon>Acidobacteriota</taxon>
        <taxon>Terriglobia</taxon>
        <taxon>Bryobacterales</taxon>
        <taxon>Solibacteraceae</taxon>
        <taxon>Candidatus Solibacter</taxon>
    </lineage>
</organism>
<dbReference type="AlphaFoldDB" id="Q027X7"/>
<dbReference type="KEGG" id="sus:Acid_1690"/>
<name>Q027X7_SOLUE</name>
<reference evidence="1" key="1">
    <citation type="submission" date="2006-10" db="EMBL/GenBank/DDBJ databases">
        <title>Complete sequence of Solibacter usitatus Ellin6076.</title>
        <authorList>
            <consortium name="US DOE Joint Genome Institute"/>
            <person name="Copeland A."/>
            <person name="Lucas S."/>
            <person name="Lapidus A."/>
            <person name="Barry K."/>
            <person name="Detter J.C."/>
            <person name="Glavina del Rio T."/>
            <person name="Hammon N."/>
            <person name="Israni S."/>
            <person name="Dalin E."/>
            <person name="Tice H."/>
            <person name="Pitluck S."/>
            <person name="Thompson L.S."/>
            <person name="Brettin T."/>
            <person name="Bruce D."/>
            <person name="Han C."/>
            <person name="Tapia R."/>
            <person name="Gilna P."/>
            <person name="Schmutz J."/>
            <person name="Larimer F."/>
            <person name="Land M."/>
            <person name="Hauser L."/>
            <person name="Kyrpides N."/>
            <person name="Mikhailova N."/>
            <person name="Janssen P.H."/>
            <person name="Kuske C.R."/>
            <person name="Richardson P."/>
        </authorList>
    </citation>
    <scope>NUCLEOTIDE SEQUENCE</scope>
    <source>
        <strain evidence="1">Ellin6076</strain>
    </source>
</reference>
<dbReference type="SUPFAM" id="SSF53098">
    <property type="entry name" value="Ribonuclease H-like"/>
    <property type="match status" value="1"/>
</dbReference>
<dbReference type="HOGENOM" id="CLU_2332162_0_0_0"/>
<accession>Q027X7</accession>
<proteinExistence type="predicted"/>
<dbReference type="InterPro" id="IPR012337">
    <property type="entry name" value="RNaseH-like_sf"/>
</dbReference>
<sequence length="98" mass="10894">MSFGGCRLDSEYGPLRVTELCSRGWIGWPATGFTVRSLEDLAAAHDIKNPDAHRAGGDVATLLALLSCRPSPGRRRYLFELLRNAGVVRRPRRKTRSN</sequence>